<name>A0A8H2PN34_9GAMM</name>
<sequence length="77" mass="8931">MLRFKVKELIADKEFNEERKVTISEVAEACGMNRMTLTKICNQKGYSTVTDNLDKLCNYFDCKIEDLVLHVPLDQDD</sequence>
<dbReference type="InterPro" id="IPR010982">
    <property type="entry name" value="Lambda_DNA-bd_dom_sf"/>
</dbReference>
<gene>
    <name evidence="2" type="ORF">FCS21_04670</name>
</gene>
<dbReference type="Gene3D" id="1.10.260.40">
    <property type="entry name" value="lambda repressor-like DNA-binding domains"/>
    <property type="match status" value="1"/>
</dbReference>
<comment type="caution">
    <text evidence="2">The sequence shown here is derived from an EMBL/GenBank/DDBJ whole genome shotgun (WGS) entry which is preliminary data.</text>
</comment>
<evidence type="ECO:0000259" key="1">
    <source>
        <dbReference type="PROSITE" id="PS50943"/>
    </source>
</evidence>
<dbReference type="Pfam" id="PF13443">
    <property type="entry name" value="HTH_26"/>
    <property type="match status" value="1"/>
</dbReference>
<feature type="domain" description="HTH cro/C1-type" evidence="1">
    <location>
        <begin position="17"/>
        <end position="67"/>
    </location>
</feature>
<keyword evidence="3" id="KW-1185">Reference proteome</keyword>
<dbReference type="SUPFAM" id="SSF47413">
    <property type="entry name" value="lambda repressor-like DNA-binding domains"/>
    <property type="match status" value="1"/>
</dbReference>
<accession>A0A8H2PN34</accession>
<dbReference type="AlphaFoldDB" id="A0A8H2PN34"/>
<dbReference type="GO" id="GO:0003677">
    <property type="term" value="F:DNA binding"/>
    <property type="evidence" value="ECO:0007669"/>
    <property type="project" value="InterPro"/>
</dbReference>
<dbReference type="PROSITE" id="PS50943">
    <property type="entry name" value="HTH_CROC1"/>
    <property type="match status" value="1"/>
</dbReference>
<dbReference type="RefSeq" id="WP_138620887.1">
    <property type="nucleotide sequence ID" value="NZ_SZVP01000002.1"/>
</dbReference>
<evidence type="ECO:0000313" key="2">
    <source>
        <dbReference type="EMBL" id="TMM47058.1"/>
    </source>
</evidence>
<protein>
    <submittedName>
        <fullName evidence="2">Helix-turn-helix transcriptional regulator</fullName>
    </submittedName>
</protein>
<reference evidence="2 3" key="1">
    <citation type="submission" date="2019-05" db="EMBL/GenBank/DDBJ databases">
        <title>Colwellia ponticola sp. nov., isolated from seawater.</title>
        <authorList>
            <person name="Yoon J.-H."/>
        </authorList>
    </citation>
    <scope>NUCLEOTIDE SEQUENCE [LARGE SCALE GENOMIC DNA]</scope>
    <source>
        <strain evidence="2 3">OISW-25</strain>
    </source>
</reference>
<dbReference type="OrthoDB" id="9805309at2"/>
<proteinExistence type="predicted"/>
<evidence type="ECO:0000313" key="3">
    <source>
        <dbReference type="Proteomes" id="UP000307702"/>
    </source>
</evidence>
<dbReference type="Proteomes" id="UP000307702">
    <property type="component" value="Unassembled WGS sequence"/>
</dbReference>
<dbReference type="InterPro" id="IPR001387">
    <property type="entry name" value="Cro/C1-type_HTH"/>
</dbReference>
<dbReference type="EMBL" id="SZVP01000002">
    <property type="protein sequence ID" value="TMM47058.1"/>
    <property type="molecule type" value="Genomic_DNA"/>
</dbReference>
<organism evidence="2 3">
    <name type="scientific">Colwellia ponticola</name>
    <dbReference type="NCBI Taxonomy" id="2304625"/>
    <lineage>
        <taxon>Bacteria</taxon>
        <taxon>Pseudomonadati</taxon>
        <taxon>Pseudomonadota</taxon>
        <taxon>Gammaproteobacteria</taxon>
        <taxon>Alteromonadales</taxon>
        <taxon>Colwelliaceae</taxon>
        <taxon>Colwellia</taxon>
    </lineage>
</organism>